<gene>
    <name evidence="10" type="ORF">BD410DRAFT_791968</name>
</gene>
<dbReference type="PANTHER" id="PTHR24305:SF187">
    <property type="entry name" value="P450, PUTATIVE (EUROFUNG)-RELATED"/>
    <property type="match status" value="1"/>
</dbReference>
<dbReference type="PANTHER" id="PTHR24305">
    <property type="entry name" value="CYTOCHROME P450"/>
    <property type="match status" value="1"/>
</dbReference>
<organism evidence="10 11">
    <name type="scientific">Rickenella mellea</name>
    <dbReference type="NCBI Taxonomy" id="50990"/>
    <lineage>
        <taxon>Eukaryota</taxon>
        <taxon>Fungi</taxon>
        <taxon>Dikarya</taxon>
        <taxon>Basidiomycota</taxon>
        <taxon>Agaricomycotina</taxon>
        <taxon>Agaricomycetes</taxon>
        <taxon>Hymenochaetales</taxon>
        <taxon>Rickenellaceae</taxon>
        <taxon>Rickenella</taxon>
    </lineage>
</organism>
<dbReference type="GO" id="GO:0005506">
    <property type="term" value="F:iron ion binding"/>
    <property type="evidence" value="ECO:0007669"/>
    <property type="project" value="InterPro"/>
</dbReference>
<dbReference type="STRING" id="50990.A0A4Y7PWY6"/>
<dbReference type="InterPro" id="IPR036396">
    <property type="entry name" value="Cyt_P450_sf"/>
</dbReference>
<keyword evidence="8" id="KW-0349">Heme</keyword>
<proteinExistence type="inferred from homology"/>
<name>A0A4Y7PWY6_9AGAM</name>
<dbReference type="GO" id="GO:0016705">
    <property type="term" value="F:oxidoreductase activity, acting on paired donors, with incorporation or reduction of molecular oxygen"/>
    <property type="evidence" value="ECO:0007669"/>
    <property type="project" value="InterPro"/>
</dbReference>
<evidence type="ECO:0000256" key="9">
    <source>
        <dbReference type="SAM" id="Phobius"/>
    </source>
</evidence>
<sequence>MASSLVPVLTFRDALLFTVTSALFSHLVFNKFEPNKPRPLVVLLGLLPLIPTATLSTHYASLWQPFVVAYTTYYTALLLSVGIYRVSPFHPLSRYPGPLPAKLSKFWSVWIASTGKQHEYFKRLHEKFGPCVRISPNELSFLDAGAIAPIMGNDGLPKGPMWDGRRHPDWNPSLIGTRDIQDHKRRRNRWNRAFTSASVKEYEPTISRRALQLVEQLEKRAKNKETVDIAKWLSFFTFDFMGDMAFGGGFELMQEDDKDGLWKVMEEGIGNASLIHHIPWACRYLMQMNIFTKDTIALRSFGLRRVTARKEQGSHVKDMFHHIIDEDGLEPIPPPFSEIVSDAILAIVAGSDTTATVMSNLFYGVLTNPSHYARLRKEVDTIFPPGEGNPFDAAKLAEIPILNATINEALRLSPAVVNGTQRATPRGSGGKMIGEHYVPGGTALIVPTYSLHRDKRYFSPAPDMFWPDRWLFPSGTLVEDPSKANVKHEKVPLVTDHSAFIPFSVGPANCVGKNLAQVEMRMIVSLLVQRFEMRLIDEYDPKDWERKLEDRFVLKKSILPIVIKDRSI</sequence>
<dbReference type="PRINTS" id="PR00385">
    <property type="entry name" value="P450"/>
</dbReference>
<dbReference type="AlphaFoldDB" id="A0A4Y7PWY6"/>
<keyword evidence="9" id="KW-0812">Transmembrane</keyword>
<dbReference type="GO" id="GO:0020037">
    <property type="term" value="F:heme binding"/>
    <property type="evidence" value="ECO:0007669"/>
    <property type="project" value="InterPro"/>
</dbReference>
<dbReference type="Pfam" id="PF00067">
    <property type="entry name" value="p450"/>
    <property type="match status" value="1"/>
</dbReference>
<dbReference type="SUPFAM" id="SSF48264">
    <property type="entry name" value="Cytochrome P450"/>
    <property type="match status" value="1"/>
</dbReference>
<dbReference type="OrthoDB" id="6692864at2759"/>
<dbReference type="InterPro" id="IPR002403">
    <property type="entry name" value="Cyt_P450_E_grp-IV"/>
</dbReference>
<protein>
    <submittedName>
        <fullName evidence="10">High nitrogen upregulated cytochrome P450 monooxygenase 2</fullName>
    </submittedName>
</protein>
<evidence type="ECO:0000256" key="3">
    <source>
        <dbReference type="ARBA" id="ARBA00010617"/>
    </source>
</evidence>
<dbReference type="EMBL" id="ML170195">
    <property type="protein sequence ID" value="TDL19581.1"/>
    <property type="molecule type" value="Genomic_DNA"/>
</dbReference>
<keyword evidence="9" id="KW-0472">Membrane</keyword>
<dbReference type="Gene3D" id="1.10.630.10">
    <property type="entry name" value="Cytochrome P450"/>
    <property type="match status" value="1"/>
</dbReference>
<comment type="cofactor">
    <cofactor evidence="1 8">
        <name>heme</name>
        <dbReference type="ChEBI" id="CHEBI:30413"/>
    </cofactor>
</comment>
<comment type="pathway">
    <text evidence="2">Secondary metabolite biosynthesis.</text>
</comment>
<dbReference type="VEuPathDB" id="FungiDB:BD410DRAFT_791968"/>
<dbReference type="InterPro" id="IPR001128">
    <property type="entry name" value="Cyt_P450"/>
</dbReference>
<evidence type="ECO:0000256" key="5">
    <source>
        <dbReference type="ARBA" id="ARBA00023002"/>
    </source>
</evidence>
<evidence type="ECO:0000256" key="6">
    <source>
        <dbReference type="ARBA" id="ARBA00023004"/>
    </source>
</evidence>
<accession>A0A4Y7PWY6</accession>
<feature type="binding site" description="axial binding residue" evidence="8">
    <location>
        <position position="510"/>
    </location>
    <ligand>
        <name>heme</name>
        <dbReference type="ChEBI" id="CHEBI:30413"/>
    </ligand>
    <ligandPart>
        <name>Fe</name>
        <dbReference type="ChEBI" id="CHEBI:18248"/>
    </ligandPart>
</feature>
<feature type="transmembrane region" description="Helical" evidence="9">
    <location>
        <begin position="6"/>
        <end position="28"/>
    </location>
</feature>
<dbReference type="CDD" id="cd11061">
    <property type="entry name" value="CYP67-like"/>
    <property type="match status" value="1"/>
</dbReference>
<keyword evidence="4 8" id="KW-0479">Metal-binding</keyword>
<dbReference type="InterPro" id="IPR050121">
    <property type="entry name" value="Cytochrome_P450_monoxygenase"/>
</dbReference>
<evidence type="ECO:0000313" key="11">
    <source>
        <dbReference type="Proteomes" id="UP000294933"/>
    </source>
</evidence>
<dbReference type="GO" id="GO:0004497">
    <property type="term" value="F:monooxygenase activity"/>
    <property type="evidence" value="ECO:0007669"/>
    <property type="project" value="UniProtKB-KW"/>
</dbReference>
<feature type="transmembrane region" description="Helical" evidence="9">
    <location>
        <begin position="66"/>
        <end position="84"/>
    </location>
</feature>
<evidence type="ECO:0000256" key="7">
    <source>
        <dbReference type="ARBA" id="ARBA00023033"/>
    </source>
</evidence>
<evidence type="ECO:0000256" key="4">
    <source>
        <dbReference type="ARBA" id="ARBA00022723"/>
    </source>
</evidence>
<keyword evidence="11" id="KW-1185">Reference proteome</keyword>
<evidence type="ECO:0000256" key="1">
    <source>
        <dbReference type="ARBA" id="ARBA00001971"/>
    </source>
</evidence>
<dbReference type="Proteomes" id="UP000294933">
    <property type="component" value="Unassembled WGS sequence"/>
</dbReference>
<keyword evidence="6 8" id="KW-0408">Iron</keyword>
<comment type="similarity">
    <text evidence="3">Belongs to the cytochrome P450 family.</text>
</comment>
<feature type="transmembrane region" description="Helical" evidence="9">
    <location>
        <begin position="40"/>
        <end position="60"/>
    </location>
</feature>
<evidence type="ECO:0000313" key="10">
    <source>
        <dbReference type="EMBL" id="TDL19581.1"/>
    </source>
</evidence>
<evidence type="ECO:0000256" key="8">
    <source>
        <dbReference type="PIRSR" id="PIRSR602403-1"/>
    </source>
</evidence>
<reference evidence="10 11" key="1">
    <citation type="submission" date="2018-06" db="EMBL/GenBank/DDBJ databases">
        <title>A transcriptomic atlas of mushroom development highlights an independent origin of complex multicellularity.</title>
        <authorList>
            <consortium name="DOE Joint Genome Institute"/>
            <person name="Krizsan K."/>
            <person name="Almasi E."/>
            <person name="Merenyi Z."/>
            <person name="Sahu N."/>
            <person name="Viragh M."/>
            <person name="Koszo T."/>
            <person name="Mondo S."/>
            <person name="Kiss B."/>
            <person name="Balint B."/>
            <person name="Kues U."/>
            <person name="Barry K."/>
            <person name="Hegedus J.C."/>
            <person name="Henrissat B."/>
            <person name="Johnson J."/>
            <person name="Lipzen A."/>
            <person name="Ohm R."/>
            <person name="Nagy I."/>
            <person name="Pangilinan J."/>
            <person name="Yan J."/>
            <person name="Xiong Y."/>
            <person name="Grigoriev I.V."/>
            <person name="Hibbett D.S."/>
            <person name="Nagy L.G."/>
        </authorList>
    </citation>
    <scope>NUCLEOTIDE SEQUENCE [LARGE SCALE GENOMIC DNA]</scope>
    <source>
        <strain evidence="10 11">SZMC22713</strain>
    </source>
</reference>
<keyword evidence="7 10" id="KW-0503">Monooxygenase</keyword>
<dbReference type="PRINTS" id="PR00465">
    <property type="entry name" value="EP450IV"/>
</dbReference>
<evidence type="ECO:0000256" key="2">
    <source>
        <dbReference type="ARBA" id="ARBA00005179"/>
    </source>
</evidence>
<keyword evidence="5" id="KW-0560">Oxidoreductase</keyword>
<keyword evidence="9" id="KW-1133">Transmembrane helix</keyword>